<feature type="domain" description="HTH luxR-type" evidence="4">
    <location>
        <begin position="179"/>
        <end position="244"/>
    </location>
</feature>
<evidence type="ECO:0000313" key="6">
    <source>
        <dbReference type="EMBL" id="CUU60549.1"/>
    </source>
</evidence>
<dbReference type="PROSITE" id="PS50110">
    <property type="entry name" value="RESPONSE_REGULATORY"/>
    <property type="match status" value="1"/>
</dbReference>
<dbReference type="SUPFAM" id="SSF46894">
    <property type="entry name" value="C-terminal effector domain of the bipartite response regulators"/>
    <property type="match status" value="1"/>
</dbReference>
<organism evidence="6 7">
    <name type="scientific">Parafrankia irregularis</name>
    <dbReference type="NCBI Taxonomy" id="795642"/>
    <lineage>
        <taxon>Bacteria</taxon>
        <taxon>Bacillati</taxon>
        <taxon>Actinomycetota</taxon>
        <taxon>Actinomycetes</taxon>
        <taxon>Frankiales</taxon>
        <taxon>Frankiaceae</taxon>
        <taxon>Parafrankia</taxon>
    </lineage>
</organism>
<accession>A0A0S4QY94</accession>
<dbReference type="PROSITE" id="PS50043">
    <property type="entry name" value="HTH_LUXR_2"/>
    <property type="match status" value="1"/>
</dbReference>
<reference evidence="7" key="1">
    <citation type="submission" date="2015-11" db="EMBL/GenBank/DDBJ databases">
        <authorList>
            <person name="Varghese N."/>
        </authorList>
    </citation>
    <scope>NUCLEOTIDE SEQUENCE [LARGE SCALE GENOMIC DNA]</scope>
    <source>
        <strain evidence="7">DSM 45899</strain>
    </source>
</reference>
<keyword evidence="2 6" id="KW-0238">DNA-binding</keyword>
<dbReference type="RefSeq" id="WP_397311965.1">
    <property type="nucleotide sequence ID" value="NZ_FAOZ01000042.1"/>
</dbReference>
<keyword evidence="7" id="KW-1185">Reference proteome</keyword>
<dbReference type="InterPro" id="IPR039420">
    <property type="entry name" value="WalR-like"/>
</dbReference>
<feature type="domain" description="Response regulatory" evidence="5">
    <location>
        <begin position="24"/>
        <end position="147"/>
    </location>
</feature>
<dbReference type="SMART" id="SM00448">
    <property type="entry name" value="REC"/>
    <property type="match status" value="1"/>
</dbReference>
<sequence length="249" mass="25626">MSHGDAGTGTRDGTGADRAGVGGRVVVVDDHPLWREALSRDLTEAGFSVVGTAGSVAQALRVLAATRPEVLVLDLGLPDGPGVEVIRALVGTTEAPNALTGAPVSVLVVSASGEQADVLDAVKAGASGYLLKSARPEELVDAVRRTARGTAVFTAGLAALVLGEASRASREPGSAAGTGSAAEPRLTAREVEVLRLVAKGLSARDAARQLGVSHRTVQNHVHNVLAKLQLRNRVELTRFALREGYDDVP</sequence>
<dbReference type="InterPro" id="IPR000792">
    <property type="entry name" value="Tscrpt_reg_LuxR_C"/>
</dbReference>
<dbReference type="EMBL" id="FAOZ01000042">
    <property type="protein sequence ID" value="CUU60549.1"/>
    <property type="molecule type" value="Genomic_DNA"/>
</dbReference>
<feature type="modified residue" description="4-aspartylphosphate" evidence="3">
    <location>
        <position position="74"/>
    </location>
</feature>
<dbReference type="GO" id="GO:0006355">
    <property type="term" value="P:regulation of DNA-templated transcription"/>
    <property type="evidence" value="ECO:0007669"/>
    <property type="project" value="InterPro"/>
</dbReference>
<dbReference type="CDD" id="cd17535">
    <property type="entry name" value="REC_NarL-like"/>
    <property type="match status" value="1"/>
</dbReference>
<dbReference type="SUPFAM" id="SSF52172">
    <property type="entry name" value="CheY-like"/>
    <property type="match status" value="1"/>
</dbReference>
<dbReference type="Proteomes" id="UP000198802">
    <property type="component" value="Unassembled WGS sequence"/>
</dbReference>
<dbReference type="PANTHER" id="PTHR43214">
    <property type="entry name" value="TWO-COMPONENT RESPONSE REGULATOR"/>
    <property type="match status" value="1"/>
</dbReference>
<proteinExistence type="predicted"/>
<dbReference type="InterPro" id="IPR001789">
    <property type="entry name" value="Sig_transdc_resp-reg_receiver"/>
</dbReference>
<gene>
    <name evidence="6" type="ORF">Ga0074812_14227</name>
</gene>
<protein>
    <submittedName>
        <fullName evidence="6">DNA-binding response regulator, NarL/FixJ family, contains REC and HTH domains</fullName>
    </submittedName>
</protein>
<dbReference type="InterPro" id="IPR011006">
    <property type="entry name" value="CheY-like_superfamily"/>
</dbReference>
<evidence type="ECO:0000259" key="5">
    <source>
        <dbReference type="PROSITE" id="PS50110"/>
    </source>
</evidence>
<keyword evidence="1 3" id="KW-0597">Phosphoprotein</keyword>
<evidence type="ECO:0000256" key="3">
    <source>
        <dbReference type="PROSITE-ProRule" id="PRU00169"/>
    </source>
</evidence>
<evidence type="ECO:0000256" key="2">
    <source>
        <dbReference type="ARBA" id="ARBA00023125"/>
    </source>
</evidence>
<name>A0A0S4QY94_9ACTN</name>
<dbReference type="Pfam" id="PF00072">
    <property type="entry name" value="Response_reg"/>
    <property type="match status" value="1"/>
</dbReference>
<evidence type="ECO:0000259" key="4">
    <source>
        <dbReference type="PROSITE" id="PS50043"/>
    </source>
</evidence>
<dbReference type="GO" id="GO:0000160">
    <property type="term" value="P:phosphorelay signal transduction system"/>
    <property type="evidence" value="ECO:0007669"/>
    <property type="project" value="InterPro"/>
</dbReference>
<dbReference type="InterPro" id="IPR016032">
    <property type="entry name" value="Sig_transdc_resp-reg_C-effctor"/>
</dbReference>
<dbReference type="Gene3D" id="3.40.50.2300">
    <property type="match status" value="1"/>
</dbReference>
<dbReference type="GO" id="GO:0003677">
    <property type="term" value="F:DNA binding"/>
    <property type="evidence" value="ECO:0007669"/>
    <property type="project" value="UniProtKB-KW"/>
</dbReference>
<evidence type="ECO:0000256" key="1">
    <source>
        <dbReference type="ARBA" id="ARBA00022553"/>
    </source>
</evidence>
<dbReference type="AlphaFoldDB" id="A0A0S4QY94"/>
<dbReference type="PRINTS" id="PR00038">
    <property type="entry name" value="HTHLUXR"/>
</dbReference>
<evidence type="ECO:0000313" key="7">
    <source>
        <dbReference type="Proteomes" id="UP000198802"/>
    </source>
</evidence>
<dbReference type="InterPro" id="IPR058245">
    <property type="entry name" value="NreC/VraR/RcsB-like_REC"/>
</dbReference>
<dbReference type="SMART" id="SM00421">
    <property type="entry name" value="HTH_LUXR"/>
    <property type="match status" value="1"/>
</dbReference>
<dbReference type="Pfam" id="PF00196">
    <property type="entry name" value="GerE"/>
    <property type="match status" value="1"/>
</dbReference>
<dbReference type="CDD" id="cd06170">
    <property type="entry name" value="LuxR_C_like"/>
    <property type="match status" value="1"/>
</dbReference>